<accession>A0ACC1XDV2</accession>
<sequence>MASSSTMAAEVSSQSTAVGESDSVVNTAACIYSPTNPESSLLIDVVGAKFKPTDEVLARHYLAGKMSGQTDGPIFPLIKEVDVYKCEPWLLSRDAHNFGDGNMYFFTFLKMKYQNGKNVNRVAGNGFWKITGNSSDVKGEDGMPRITKTPLAYYMNGQKSGESTKTQWLMKEFILEGQIAEKSKRLALCVIYLHSRKRKQCDQIDENVLLDDIVEGPSENLASDSYSDRRNLIMPATENLDSPGKRHRPSNSDFHIQDQGCFTPSDVIDRGHCHQPRHQISDLSTENHNSHQNQDCSNPKLNSSSNPSATHESLPADTIQPANGNQSLSNRAIEYQGATDTNINALNYQNPVSDFLDFDDDEFLNLHIEELRSIMNGSQLPPDVI</sequence>
<organism evidence="1 2">
    <name type="scientific">Melia azedarach</name>
    <name type="common">Chinaberry tree</name>
    <dbReference type="NCBI Taxonomy" id="155640"/>
    <lineage>
        <taxon>Eukaryota</taxon>
        <taxon>Viridiplantae</taxon>
        <taxon>Streptophyta</taxon>
        <taxon>Embryophyta</taxon>
        <taxon>Tracheophyta</taxon>
        <taxon>Spermatophyta</taxon>
        <taxon>Magnoliopsida</taxon>
        <taxon>eudicotyledons</taxon>
        <taxon>Gunneridae</taxon>
        <taxon>Pentapetalae</taxon>
        <taxon>rosids</taxon>
        <taxon>malvids</taxon>
        <taxon>Sapindales</taxon>
        <taxon>Meliaceae</taxon>
        <taxon>Melia</taxon>
    </lineage>
</organism>
<dbReference type="EMBL" id="CM051403">
    <property type="protein sequence ID" value="KAJ4709480.1"/>
    <property type="molecule type" value="Genomic_DNA"/>
</dbReference>
<gene>
    <name evidence="1" type="ORF">OWV82_019264</name>
</gene>
<name>A0ACC1XDV2_MELAZ</name>
<proteinExistence type="predicted"/>
<protein>
    <submittedName>
        <fullName evidence="1">NAC domain protein</fullName>
    </submittedName>
</protein>
<dbReference type="Proteomes" id="UP001164539">
    <property type="component" value="Chromosome 10"/>
</dbReference>
<comment type="caution">
    <text evidence="1">The sequence shown here is derived from an EMBL/GenBank/DDBJ whole genome shotgun (WGS) entry which is preliminary data.</text>
</comment>
<reference evidence="1 2" key="1">
    <citation type="journal article" date="2023" name="Science">
        <title>Complex scaffold remodeling in plant triterpene biosynthesis.</title>
        <authorList>
            <person name="De La Pena R."/>
            <person name="Hodgson H."/>
            <person name="Liu J.C."/>
            <person name="Stephenson M.J."/>
            <person name="Martin A.C."/>
            <person name="Owen C."/>
            <person name="Harkess A."/>
            <person name="Leebens-Mack J."/>
            <person name="Jimenez L.E."/>
            <person name="Osbourn A."/>
            <person name="Sattely E.S."/>
        </authorList>
    </citation>
    <scope>NUCLEOTIDE SEQUENCE [LARGE SCALE GENOMIC DNA]</scope>
    <source>
        <strain evidence="2">cv. JPN11</strain>
        <tissue evidence="1">Leaf</tissue>
    </source>
</reference>
<evidence type="ECO:0000313" key="2">
    <source>
        <dbReference type="Proteomes" id="UP001164539"/>
    </source>
</evidence>
<keyword evidence="2" id="KW-1185">Reference proteome</keyword>
<evidence type="ECO:0000313" key="1">
    <source>
        <dbReference type="EMBL" id="KAJ4709480.1"/>
    </source>
</evidence>